<keyword evidence="1" id="KW-1133">Transmembrane helix</keyword>
<protein>
    <submittedName>
        <fullName evidence="2">Uncharacterized protein</fullName>
    </submittedName>
</protein>
<reference evidence="2 3" key="1">
    <citation type="submission" date="2016-05" db="EMBL/GenBank/DDBJ databases">
        <title>A degradative enzymes factory behind the ericoid mycorrhizal symbiosis.</title>
        <authorList>
            <consortium name="DOE Joint Genome Institute"/>
            <person name="Martino E."/>
            <person name="Morin E."/>
            <person name="Grelet G."/>
            <person name="Kuo A."/>
            <person name="Kohler A."/>
            <person name="Daghino S."/>
            <person name="Barry K."/>
            <person name="Choi C."/>
            <person name="Cichocki N."/>
            <person name="Clum A."/>
            <person name="Copeland A."/>
            <person name="Hainaut M."/>
            <person name="Haridas S."/>
            <person name="Labutti K."/>
            <person name="Lindquist E."/>
            <person name="Lipzen A."/>
            <person name="Khouja H.-R."/>
            <person name="Murat C."/>
            <person name="Ohm R."/>
            <person name="Olson A."/>
            <person name="Spatafora J."/>
            <person name="Veneault-Fourrey C."/>
            <person name="Henrissat B."/>
            <person name="Grigoriev I."/>
            <person name="Martin F."/>
            <person name="Perotto S."/>
        </authorList>
    </citation>
    <scope>NUCLEOTIDE SEQUENCE [LARGE SCALE GENOMIC DNA]</scope>
    <source>
        <strain evidence="2 3">UAMH 7357</strain>
    </source>
</reference>
<sequence length="268" mass="29446">MASHEQNTATTKAVSGESVAGRVVTPSTTFDGVFISSESGITVASLLEHKRIPANWIDNDLAMMYIPIAIAKKHSHITSEKLAALIRRVVSVEDLVAAGTKDLAKLTMLLHKCNTSLISLRRRWHFEITLVDAICEFIEYYQVPVSSVNWNLSDVTVNAQHDVYMNVVGPKSPEEVFKDTKSREALSNTFIKTAEYDLNVLPKRIENASAAVFAGATLRDSSSMRMIAVMTLVFLPSTAVSALFSMTMFNWNAGPGERLARSISGYIS</sequence>
<evidence type="ECO:0000256" key="1">
    <source>
        <dbReference type="SAM" id="Phobius"/>
    </source>
</evidence>
<dbReference type="Gene3D" id="1.20.58.340">
    <property type="entry name" value="Magnesium transport protein CorA, transmembrane region"/>
    <property type="match status" value="1"/>
</dbReference>
<keyword evidence="3" id="KW-1185">Reference proteome</keyword>
<dbReference type="OrthoDB" id="2830640at2759"/>
<keyword evidence="1" id="KW-0472">Membrane</keyword>
<dbReference type="EMBL" id="KZ613501">
    <property type="protein sequence ID" value="PMD17137.1"/>
    <property type="molecule type" value="Genomic_DNA"/>
</dbReference>
<dbReference type="AlphaFoldDB" id="A0A2J6PSX1"/>
<keyword evidence="1" id="KW-0812">Transmembrane</keyword>
<evidence type="ECO:0000313" key="3">
    <source>
        <dbReference type="Proteomes" id="UP000235672"/>
    </source>
</evidence>
<proteinExistence type="predicted"/>
<feature type="transmembrane region" description="Helical" evidence="1">
    <location>
        <begin position="227"/>
        <end position="249"/>
    </location>
</feature>
<name>A0A2J6PSX1_9HELO</name>
<accession>A0A2J6PSX1</accession>
<organism evidence="2 3">
    <name type="scientific">Hyaloscypha hepaticicola</name>
    <dbReference type="NCBI Taxonomy" id="2082293"/>
    <lineage>
        <taxon>Eukaryota</taxon>
        <taxon>Fungi</taxon>
        <taxon>Dikarya</taxon>
        <taxon>Ascomycota</taxon>
        <taxon>Pezizomycotina</taxon>
        <taxon>Leotiomycetes</taxon>
        <taxon>Helotiales</taxon>
        <taxon>Hyaloscyphaceae</taxon>
        <taxon>Hyaloscypha</taxon>
    </lineage>
</organism>
<dbReference type="STRING" id="1745343.A0A2J6PSX1"/>
<gene>
    <name evidence="2" type="ORF">NA56DRAFT_708015</name>
</gene>
<evidence type="ECO:0000313" key="2">
    <source>
        <dbReference type="EMBL" id="PMD17137.1"/>
    </source>
</evidence>
<dbReference type="Proteomes" id="UP000235672">
    <property type="component" value="Unassembled WGS sequence"/>
</dbReference>